<evidence type="ECO:0000313" key="1">
    <source>
        <dbReference type="EMBL" id="QNO54252.1"/>
    </source>
</evidence>
<organism evidence="1">
    <name type="scientific">Candidatus Methanophaga sp. ANME-1 ERB7</name>
    <dbReference type="NCBI Taxonomy" id="2759913"/>
    <lineage>
        <taxon>Archaea</taxon>
        <taxon>Methanobacteriati</taxon>
        <taxon>Methanobacteriota</taxon>
        <taxon>Stenosarchaea group</taxon>
        <taxon>Methanomicrobia</taxon>
        <taxon>Candidatus Methanophagales</taxon>
        <taxon>Candidatus Methanophagaceae</taxon>
        <taxon>Candidatus Methanophaga</taxon>
    </lineage>
</organism>
<dbReference type="EMBL" id="MT631573">
    <property type="protein sequence ID" value="QNO54252.1"/>
    <property type="molecule type" value="Genomic_DNA"/>
</dbReference>
<gene>
    <name evidence="1" type="ORF">IIFEDBNN_00036</name>
</gene>
<dbReference type="AlphaFoldDB" id="A0A7G9Z1W8"/>
<proteinExistence type="predicted"/>
<protein>
    <recommendedName>
        <fullName evidence="2">Transposase Helix-turn-helix domain-containing protein</fullName>
    </recommendedName>
</protein>
<accession>A0A7G9Z1W8</accession>
<evidence type="ECO:0008006" key="2">
    <source>
        <dbReference type="Google" id="ProtNLM"/>
    </source>
</evidence>
<name>A0A7G9Z1W8_9EURY</name>
<reference evidence="1" key="1">
    <citation type="submission" date="2020-06" db="EMBL/GenBank/DDBJ databases">
        <title>Unique genomic features of the anaerobic methanotrophic archaea.</title>
        <authorList>
            <person name="Chadwick G.L."/>
            <person name="Skennerton C.T."/>
            <person name="Laso-Perez R."/>
            <person name="Leu A.O."/>
            <person name="Speth D.R."/>
            <person name="Yu H."/>
            <person name="Morgan-Lang C."/>
            <person name="Hatzenpichler R."/>
            <person name="Goudeau D."/>
            <person name="Malmstrom R."/>
            <person name="Brazelton W.J."/>
            <person name="Woyke T."/>
            <person name="Hallam S.J."/>
            <person name="Tyson G.W."/>
            <person name="Wegener G."/>
            <person name="Boetius A."/>
            <person name="Orphan V."/>
        </authorList>
    </citation>
    <scope>NUCLEOTIDE SEQUENCE</scope>
</reference>
<sequence>MDDRVLRATIGLSASEFNQLAQRFGPEIEKEGWHRYEIDFEQGNRKRKPGGGRIGNLKSSTEKLFFILFYFKCYPTFDCTITSTFLSYNRQQYLKHIPNISIV</sequence>